<dbReference type="RefSeq" id="WP_188936975.1">
    <property type="nucleotide sequence ID" value="NZ_BMJC01000006.1"/>
</dbReference>
<organism evidence="1 2">
    <name type="scientific">Puia dinghuensis</name>
    <dbReference type="NCBI Taxonomy" id="1792502"/>
    <lineage>
        <taxon>Bacteria</taxon>
        <taxon>Pseudomonadati</taxon>
        <taxon>Bacteroidota</taxon>
        <taxon>Chitinophagia</taxon>
        <taxon>Chitinophagales</taxon>
        <taxon>Chitinophagaceae</taxon>
        <taxon>Puia</taxon>
    </lineage>
</organism>
<evidence type="ECO:0000313" key="2">
    <source>
        <dbReference type="Proteomes" id="UP000607559"/>
    </source>
</evidence>
<gene>
    <name evidence="1" type="ORF">GCM10011511_49870</name>
</gene>
<comment type="caution">
    <text evidence="1">The sequence shown here is derived from an EMBL/GenBank/DDBJ whole genome shotgun (WGS) entry which is preliminary data.</text>
</comment>
<keyword evidence="2" id="KW-1185">Reference proteome</keyword>
<sequence length="83" mass="9267">MKKPLEELSASNLRSLLIEEVKAFVECLDSSATHELEEKRKRLILIFSLITEKEKIEAMPLVWGKNSAKSHDGASSETDLGPV</sequence>
<dbReference type="AlphaFoldDB" id="A0A8J2XWI1"/>
<dbReference type="EMBL" id="BMJC01000006">
    <property type="protein sequence ID" value="GGB20153.1"/>
    <property type="molecule type" value="Genomic_DNA"/>
</dbReference>
<proteinExistence type="predicted"/>
<name>A0A8J2XWI1_9BACT</name>
<accession>A0A8J2XWI1</accession>
<reference evidence="1" key="2">
    <citation type="submission" date="2020-09" db="EMBL/GenBank/DDBJ databases">
        <authorList>
            <person name="Sun Q."/>
            <person name="Zhou Y."/>
        </authorList>
    </citation>
    <scope>NUCLEOTIDE SEQUENCE</scope>
    <source>
        <strain evidence="1">CGMCC 1.15448</strain>
    </source>
</reference>
<protein>
    <submittedName>
        <fullName evidence="1">Uncharacterized protein</fullName>
    </submittedName>
</protein>
<dbReference type="Proteomes" id="UP000607559">
    <property type="component" value="Unassembled WGS sequence"/>
</dbReference>
<evidence type="ECO:0000313" key="1">
    <source>
        <dbReference type="EMBL" id="GGB20153.1"/>
    </source>
</evidence>
<reference evidence="1" key="1">
    <citation type="journal article" date="2014" name="Int. J. Syst. Evol. Microbiol.">
        <title>Complete genome sequence of Corynebacterium casei LMG S-19264T (=DSM 44701T), isolated from a smear-ripened cheese.</title>
        <authorList>
            <consortium name="US DOE Joint Genome Institute (JGI-PGF)"/>
            <person name="Walter F."/>
            <person name="Albersmeier A."/>
            <person name="Kalinowski J."/>
            <person name="Ruckert C."/>
        </authorList>
    </citation>
    <scope>NUCLEOTIDE SEQUENCE</scope>
    <source>
        <strain evidence="1">CGMCC 1.15448</strain>
    </source>
</reference>